<feature type="region of interest" description="Disordered" evidence="1">
    <location>
        <begin position="456"/>
        <end position="555"/>
    </location>
</feature>
<dbReference type="EMBL" id="SDOX01000010">
    <property type="protein sequence ID" value="TFJ86058.1"/>
    <property type="molecule type" value="Genomic_DNA"/>
</dbReference>
<feature type="compositionally biased region" description="Low complexity" evidence="1">
    <location>
        <begin position="320"/>
        <end position="335"/>
    </location>
</feature>
<evidence type="ECO:0000313" key="2">
    <source>
        <dbReference type="EMBL" id="TFJ86058.1"/>
    </source>
</evidence>
<feature type="compositionally biased region" description="Low complexity" evidence="1">
    <location>
        <begin position="366"/>
        <end position="380"/>
    </location>
</feature>
<sequence length="852" mass="89177">MEDVGRIEPSDSKGFSKSHSGDMNWVAVGREAMEDDGLRSMKRLRGDITPSPSLLSCYNPSSGQSGLAGDVDFARVFDDYPLPAPGPLPTPQPRPPPAAGATSKAAVGEALMPLGREGEARAGSPLLGGDTGPGAPGNQRQASKAVHACKAAMGKTEDRLQASGSSAPPAPLSQALESTELESPACGSPLRLDHLSPFLVSVPGPLTADGGQHGYPPPGGANQASPPFRPMLAPTSLSRQASLLSQPPAWEDLGGLDDIQSGSHGLERAETPSESSPWPLAEVAASREAACGGSQEEFLGEERGKQSGGSPEAPSCHVAGLLSRESSSEGPSLSGGRAGEAREKRGDVALTRRPSVEEVHGPPGIPRKGSISSSRSSKSILVREDKHGSFLTGFNGKGKEGGWAGYGGEGDDGEWEGMGGVSGEPSLPRGPDRAIRLPGPARAIMRFGEATAVGEKGAFETGRGGGVSSSTSGPERGGHAVSSALRHLPDSASSRPGPAVQKGESEIFFSPTMGQSASSPGNALQSSTPPPHQSLPLLPEEGSATGGHVAAAEREGDTCELASAWERIGPEYQAVLPDLLDDILFHRTGKEEKAPGRGVRLLSDTRPSSVDTLGAAGAHSDEASGAQQEAVLVWSSGWEEGSLERAVAATGGGRASAAREWSVAEIADFDKGVHAYRRCFDIIHRKCLPGKSVRRIVAWFYDEFKRSPGYRAWKEDKLIGRRVVLRQKRPRWKGGGWEEVKGTIQGSIRDEEGDELLTLNYDDGRVGQLYRYEAEPLLLGPGDEGEREEVKDGRVESEASGVTSQEEGTSLSSPSSSAGEHMDVSLNAERAESAQNADEVDGLEEGESDRQI</sequence>
<organism evidence="2 3">
    <name type="scientific">Nannochloropsis salina CCMP1776</name>
    <dbReference type="NCBI Taxonomy" id="1027361"/>
    <lineage>
        <taxon>Eukaryota</taxon>
        <taxon>Sar</taxon>
        <taxon>Stramenopiles</taxon>
        <taxon>Ochrophyta</taxon>
        <taxon>Eustigmatophyceae</taxon>
        <taxon>Eustigmatales</taxon>
        <taxon>Monodopsidaceae</taxon>
        <taxon>Microchloropsis</taxon>
        <taxon>Microchloropsis salina</taxon>
    </lineage>
</organism>
<comment type="caution">
    <text evidence="2">The sequence shown here is derived from an EMBL/GenBank/DDBJ whole genome shotgun (WGS) entry which is preliminary data.</text>
</comment>
<evidence type="ECO:0000256" key="1">
    <source>
        <dbReference type="SAM" id="MobiDB-lite"/>
    </source>
</evidence>
<feature type="region of interest" description="Disordered" evidence="1">
    <location>
        <begin position="1"/>
        <end position="22"/>
    </location>
</feature>
<feature type="compositionally biased region" description="Pro residues" evidence="1">
    <location>
        <begin position="82"/>
        <end position="98"/>
    </location>
</feature>
<protein>
    <submittedName>
        <fullName evidence="2">Uncharacterized protein</fullName>
    </submittedName>
</protein>
<dbReference type="AlphaFoldDB" id="A0A4D9DBP9"/>
<feature type="compositionally biased region" description="Low complexity" evidence="1">
    <location>
        <begin position="161"/>
        <end position="176"/>
    </location>
</feature>
<feature type="compositionally biased region" description="Polar residues" evidence="1">
    <location>
        <begin position="800"/>
        <end position="809"/>
    </location>
</feature>
<name>A0A4D9DBP9_9STRA</name>
<dbReference type="Gene3D" id="1.10.10.60">
    <property type="entry name" value="Homeodomain-like"/>
    <property type="match status" value="1"/>
</dbReference>
<dbReference type="OrthoDB" id="2193595at2759"/>
<evidence type="ECO:0000313" key="3">
    <source>
        <dbReference type="Proteomes" id="UP000355283"/>
    </source>
</evidence>
<reference evidence="2 3" key="1">
    <citation type="submission" date="2019-01" db="EMBL/GenBank/DDBJ databases">
        <title>Nuclear Genome Assembly of the Microalgal Biofuel strain Nannochloropsis salina CCMP1776.</title>
        <authorList>
            <person name="Hovde B."/>
        </authorList>
    </citation>
    <scope>NUCLEOTIDE SEQUENCE [LARGE SCALE GENOMIC DNA]</scope>
    <source>
        <strain evidence="2 3">CCMP1776</strain>
    </source>
</reference>
<proteinExistence type="predicted"/>
<feature type="region of interest" description="Disordered" evidence="1">
    <location>
        <begin position="78"/>
        <end position="431"/>
    </location>
</feature>
<feature type="compositionally biased region" description="Basic and acidic residues" evidence="1">
    <location>
        <begin position="1"/>
        <end position="11"/>
    </location>
</feature>
<feature type="region of interest" description="Disordered" evidence="1">
    <location>
        <begin position="777"/>
        <end position="852"/>
    </location>
</feature>
<feature type="region of interest" description="Disordered" evidence="1">
    <location>
        <begin position="594"/>
        <end position="621"/>
    </location>
</feature>
<keyword evidence="3" id="KW-1185">Reference proteome</keyword>
<feature type="compositionally biased region" description="Polar residues" evidence="1">
    <location>
        <begin position="235"/>
        <end position="245"/>
    </location>
</feature>
<dbReference type="Proteomes" id="UP000355283">
    <property type="component" value="Unassembled WGS sequence"/>
</dbReference>
<feature type="compositionally biased region" description="Polar residues" evidence="1">
    <location>
        <begin position="512"/>
        <end position="527"/>
    </location>
</feature>
<accession>A0A4D9DBP9</accession>
<gene>
    <name evidence="2" type="ORF">NSK_002878</name>
</gene>
<feature type="compositionally biased region" description="Acidic residues" evidence="1">
    <location>
        <begin position="838"/>
        <end position="852"/>
    </location>
</feature>
<feature type="compositionally biased region" description="Basic and acidic residues" evidence="1">
    <location>
        <begin position="788"/>
        <end position="797"/>
    </location>
</feature>